<feature type="compositionally biased region" description="Low complexity" evidence="2">
    <location>
        <begin position="296"/>
        <end position="306"/>
    </location>
</feature>
<feature type="compositionally biased region" description="Pro residues" evidence="2">
    <location>
        <begin position="307"/>
        <end position="316"/>
    </location>
</feature>
<dbReference type="SMART" id="SM00353">
    <property type="entry name" value="HLH"/>
    <property type="match status" value="1"/>
</dbReference>
<dbReference type="EMBL" id="VDMD01000013">
    <property type="protein sequence ID" value="TRM62188.1"/>
    <property type="molecule type" value="Genomic_DNA"/>
</dbReference>
<feature type="compositionally biased region" description="Low complexity" evidence="2">
    <location>
        <begin position="343"/>
        <end position="359"/>
    </location>
</feature>
<gene>
    <name evidence="4" type="ORF">BD626DRAFT_584045</name>
</gene>
<dbReference type="SUPFAM" id="SSF47459">
    <property type="entry name" value="HLH, helix-loop-helix DNA-binding domain"/>
    <property type="match status" value="1"/>
</dbReference>
<dbReference type="InterPro" id="IPR011598">
    <property type="entry name" value="bHLH_dom"/>
</dbReference>
<protein>
    <recommendedName>
        <fullName evidence="3">BHLH domain-containing protein</fullName>
    </recommendedName>
</protein>
<evidence type="ECO:0000259" key="3">
    <source>
        <dbReference type="PROSITE" id="PS50888"/>
    </source>
</evidence>
<proteinExistence type="predicted"/>
<feature type="compositionally biased region" description="Low complexity" evidence="2">
    <location>
        <begin position="425"/>
        <end position="436"/>
    </location>
</feature>
<keyword evidence="5" id="KW-1185">Reference proteome</keyword>
<name>A0A550CBK4_9AGAR</name>
<evidence type="ECO:0000256" key="2">
    <source>
        <dbReference type="SAM" id="MobiDB-lite"/>
    </source>
</evidence>
<dbReference type="GO" id="GO:0046983">
    <property type="term" value="F:protein dimerization activity"/>
    <property type="evidence" value="ECO:0007669"/>
    <property type="project" value="InterPro"/>
</dbReference>
<dbReference type="Proteomes" id="UP000320762">
    <property type="component" value="Unassembled WGS sequence"/>
</dbReference>
<feature type="domain" description="BHLH" evidence="3">
    <location>
        <begin position="437"/>
        <end position="518"/>
    </location>
</feature>
<dbReference type="Pfam" id="PF00010">
    <property type="entry name" value="HLH"/>
    <property type="match status" value="1"/>
</dbReference>
<feature type="region of interest" description="Disordered" evidence="2">
    <location>
        <begin position="1"/>
        <end position="20"/>
    </location>
</feature>
<comment type="caution">
    <text evidence="4">The sequence shown here is derived from an EMBL/GenBank/DDBJ whole genome shotgun (WGS) entry which is preliminary data.</text>
</comment>
<dbReference type="AlphaFoldDB" id="A0A550CBK4"/>
<dbReference type="Gene3D" id="4.10.280.10">
    <property type="entry name" value="Helix-loop-helix DNA-binding domain"/>
    <property type="match status" value="1"/>
</dbReference>
<dbReference type="InterPro" id="IPR036638">
    <property type="entry name" value="HLH_DNA-bd_sf"/>
</dbReference>
<reference evidence="4 5" key="1">
    <citation type="journal article" date="2019" name="New Phytol.">
        <title>Comparative genomics reveals unique wood-decay strategies and fruiting body development in the Schizophyllaceae.</title>
        <authorList>
            <person name="Almasi E."/>
            <person name="Sahu N."/>
            <person name="Krizsan K."/>
            <person name="Balint B."/>
            <person name="Kovacs G.M."/>
            <person name="Kiss B."/>
            <person name="Cseklye J."/>
            <person name="Drula E."/>
            <person name="Henrissat B."/>
            <person name="Nagy I."/>
            <person name="Chovatia M."/>
            <person name="Adam C."/>
            <person name="LaButti K."/>
            <person name="Lipzen A."/>
            <person name="Riley R."/>
            <person name="Grigoriev I.V."/>
            <person name="Nagy L.G."/>
        </authorList>
    </citation>
    <scope>NUCLEOTIDE SEQUENCE [LARGE SCALE GENOMIC DNA]</scope>
    <source>
        <strain evidence="4 5">NL-1724</strain>
    </source>
</reference>
<keyword evidence="1" id="KW-0175">Coiled coil</keyword>
<feature type="compositionally biased region" description="Basic and acidic residues" evidence="2">
    <location>
        <begin position="443"/>
        <end position="452"/>
    </location>
</feature>
<feature type="coiled-coil region" evidence="1">
    <location>
        <begin position="515"/>
        <end position="542"/>
    </location>
</feature>
<dbReference type="STRING" id="97359.A0A550CBK4"/>
<feature type="compositionally biased region" description="Polar residues" evidence="2">
    <location>
        <begin position="276"/>
        <end position="286"/>
    </location>
</feature>
<evidence type="ECO:0000313" key="5">
    <source>
        <dbReference type="Proteomes" id="UP000320762"/>
    </source>
</evidence>
<dbReference type="OrthoDB" id="5344169at2759"/>
<accession>A0A550CBK4</accession>
<organism evidence="4 5">
    <name type="scientific">Schizophyllum amplum</name>
    <dbReference type="NCBI Taxonomy" id="97359"/>
    <lineage>
        <taxon>Eukaryota</taxon>
        <taxon>Fungi</taxon>
        <taxon>Dikarya</taxon>
        <taxon>Basidiomycota</taxon>
        <taxon>Agaricomycotina</taxon>
        <taxon>Agaricomycetes</taxon>
        <taxon>Agaricomycetidae</taxon>
        <taxon>Agaricales</taxon>
        <taxon>Schizophyllaceae</taxon>
        <taxon>Schizophyllum</taxon>
    </lineage>
</organism>
<feature type="non-terminal residue" evidence="4">
    <location>
        <position position="1"/>
    </location>
</feature>
<sequence length="604" mass="64431">MDQLQGQMMCPSDAQQQQQHQHQIDWNAALGGAGGMGMSMQHLPVNDMMGGMGAVISSQSMDHVGNQPFNTQLLEQQFKLTQLQQLQQLQNQIFQQQLAIISGQNAQMMQDGQDAGPAPERQAQYHGLPTPGPSSELRAQQSPMEFVSPMVLSGYMDAPPTPSSFQDMVPPLPHTMNHYPHHPPRGSMSAPANVAFHQTSDLDFDVSPLTSPWLGPGSSGQQHGAPNHGHAIGRLQHQPSLKRRPSPGNEEGNDSPARKKAPGARPVMTRRMSAQPRGSRSTNSTPLLHPSAGTQPDDSPSPVDLSMPPPAPPPPNEVDNAPEHLMPVTPSIMMNMPRFAFAPSTSSNSTSGTVTPSNTISQDLAAANQNKASGVKRRGSTASAKQGVEAPQKITKSRSSTRKSASGSMSPTALVSPGLKAILPAGGSQSATAASQLPRKSHKAAEQKRRDSMKTTIDELRGLLPAIPLPSAIGEQGEAILPGALPPRGPPKAGGEGPNKGVSKLQLLMCSNEYIRRLNGRIARRDEEIDRLRAELRRLRFTSGPAGGGMALGDRGLFGGQDVGKEAGVPELELDRDLDVGEEAMTYGYGQRSLMDEDEEDGED</sequence>
<evidence type="ECO:0000313" key="4">
    <source>
        <dbReference type="EMBL" id="TRM62188.1"/>
    </source>
</evidence>
<dbReference type="PROSITE" id="PS50888">
    <property type="entry name" value="BHLH"/>
    <property type="match status" value="1"/>
</dbReference>
<feature type="region of interest" description="Disordered" evidence="2">
    <location>
        <begin position="207"/>
        <end position="452"/>
    </location>
</feature>
<feature type="region of interest" description="Disordered" evidence="2">
    <location>
        <begin position="108"/>
        <end position="138"/>
    </location>
</feature>
<evidence type="ECO:0000256" key="1">
    <source>
        <dbReference type="SAM" id="Coils"/>
    </source>
</evidence>